<keyword evidence="3" id="KW-1185">Reference proteome</keyword>
<sequence>MLTEIDDALEWFHRYREVFWNSGVINSFSLPWQHSMKHYNYLIRQFGAPNRLCSSITESKHIKAVKQPYQCMNCFQALGQMLLINQRLEKLVAARADFKEHGMLNGTSLSHALENIGVIFSSSVFFELDHHLEEPTDQTQDRHHCTGEGDDAPGQVEEQAGNGEEDLGDAVDTPRIDAHVSLASTYCVSYCTDSYINAEAVHSRM</sequence>
<proteinExistence type="predicted"/>
<evidence type="ECO:0000256" key="1">
    <source>
        <dbReference type="SAM" id="MobiDB-lite"/>
    </source>
</evidence>
<gene>
    <name evidence="2" type="ORF">SCLCIDRAFT_124440</name>
</gene>
<dbReference type="EMBL" id="KN822063">
    <property type="protein sequence ID" value="KIM60340.1"/>
    <property type="molecule type" value="Genomic_DNA"/>
</dbReference>
<reference evidence="3" key="2">
    <citation type="submission" date="2015-01" db="EMBL/GenBank/DDBJ databases">
        <title>Evolutionary Origins and Diversification of the Mycorrhizal Mutualists.</title>
        <authorList>
            <consortium name="DOE Joint Genome Institute"/>
            <consortium name="Mycorrhizal Genomics Consortium"/>
            <person name="Kohler A."/>
            <person name="Kuo A."/>
            <person name="Nagy L.G."/>
            <person name="Floudas D."/>
            <person name="Copeland A."/>
            <person name="Barry K.W."/>
            <person name="Cichocki N."/>
            <person name="Veneault-Fourrey C."/>
            <person name="LaButti K."/>
            <person name="Lindquist E.A."/>
            <person name="Lipzen A."/>
            <person name="Lundell T."/>
            <person name="Morin E."/>
            <person name="Murat C."/>
            <person name="Riley R."/>
            <person name="Ohm R."/>
            <person name="Sun H."/>
            <person name="Tunlid A."/>
            <person name="Henrissat B."/>
            <person name="Grigoriev I.V."/>
            <person name="Hibbett D.S."/>
            <person name="Martin F."/>
        </authorList>
    </citation>
    <scope>NUCLEOTIDE SEQUENCE [LARGE SCALE GENOMIC DNA]</scope>
    <source>
        <strain evidence="3">Foug A</strain>
    </source>
</reference>
<dbReference type="OrthoDB" id="3246013at2759"/>
<name>A0A0C3DI03_9AGAM</name>
<dbReference type="Proteomes" id="UP000053989">
    <property type="component" value="Unassembled WGS sequence"/>
</dbReference>
<feature type="compositionally biased region" description="Basic and acidic residues" evidence="1">
    <location>
        <begin position="134"/>
        <end position="147"/>
    </location>
</feature>
<evidence type="ECO:0000313" key="2">
    <source>
        <dbReference type="EMBL" id="KIM60340.1"/>
    </source>
</evidence>
<dbReference type="InParanoid" id="A0A0C3DI03"/>
<dbReference type="AlphaFoldDB" id="A0A0C3DI03"/>
<evidence type="ECO:0000313" key="3">
    <source>
        <dbReference type="Proteomes" id="UP000053989"/>
    </source>
</evidence>
<reference evidence="2 3" key="1">
    <citation type="submission" date="2014-04" db="EMBL/GenBank/DDBJ databases">
        <authorList>
            <consortium name="DOE Joint Genome Institute"/>
            <person name="Kuo A."/>
            <person name="Kohler A."/>
            <person name="Nagy L.G."/>
            <person name="Floudas D."/>
            <person name="Copeland A."/>
            <person name="Barry K.W."/>
            <person name="Cichocki N."/>
            <person name="Veneault-Fourrey C."/>
            <person name="LaButti K."/>
            <person name="Lindquist E.A."/>
            <person name="Lipzen A."/>
            <person name="Lundell T."/>
            <person name="Morin E."/>
            <person name="Murat C."/>
            <person name="Sun H."/>
            <person name="Tunlid A."/>
            <person name="Henrissat B."/>
            <person name="Grigoriev I.V."/>
            <person name="Hibbett D.S."/>
            <person name="Martin F."/>
            <person name="Nordberg H.P."/>
            <person name="Cantor M.N."/>
            <person name="Hua S.X."/>
        </authorList>
    </citation>
    <scope>NUCLEOTIDE SEQUENCE [LARGE SCALE GENOMIC DNA]</scope>
    <source>
        <strain evidence="2 3">Foug A</strain>
    </source>
</reference>
<protein>
    <submittedName>
        <fullName evidence="2">Uncharacterized protein</fullName>
    </submittedName>
</protein>
<dbReference type="STRING" id="1036808.A0A0C3DI03"/>
<organism evidence="2 3">
    <name type="scientific">Scleroderma citrinum Foug A</name>
    <dbReference type="NCBI Taxonomy" id="1036808"/>
    <lineage>
        <taxon>Eukaryota</taxon>
        <taxon>Fungi</taxon>
        <taxon>Dikarya</taxon>
        <taxon>Basidiomycota</taxon>
        <taxon>Agaricomycotina</taxon>
        <taxon>Agaricomycetes</taxon>
        <taxon>Agaricomycetidae</taxon>
        <taxon>Boletales</taxon>
        <taxon>Sclerodermatineae</taxon>
        <taxon>Sclerodermataceae</taxon>
        <taxon>Scleroderma</taxon>
    </lineage>
</organism>
<accession>A0A0C3DI03</accession>
<dbReference type="HOGENOM" id="CLU_109491_0_0_1"/>
<feature type="region of interest" description="Disordered" evidence="1">
    <location>
        <begin position="134"/>
        <end position="170"/>
    </location>
</feature>